<keyword evidence="2" id="KW-0472">Membrane</keyword>
<protein>
    <recommendedName>
        <fullName evidence="5">SipW-cognate class signal peptide</fullName>
    </recommendedName>
</protein>
<keyword evidence="2" id="KW-1133">Transmembrane helix</keyword>
<keyword evidence="4" id="KW-1185">Reference proteome</keyword>
<accession>A0A6B0SQ70</accession>
<evidence type="ECO:0008006" key="5">
    <source>
        <dbReference type="Google" id="ProtNLM"/>
    </source>
</evidence>
<evidence type="ECO:0000256" key="2">
    <source>
        <dbReference type="SAM" id="Phobius"/>
    </source>
</evidence>
<feature type="compositionally biased region" description="Polar residues" evidence="1">
    <location>
        <begin position="132"/>
        <end position="154"/>
    </location>
</feature>
<sequence length="298" mass="31876">MWQGQHRWPTNRTMSKKLELTRRRVLGGLGTIGVASAVAGLGTSAYLSDEESFEDNTITAGTLDMQVTASVEAANDYWAQQTNLGELEATADGEAVTGLQVDDVKPGDWGIICFDIDIGDNPGYVQVRTENLESSENGYTEPEPTSGNETNMTGDFNDPGVSDGAGELQDKILATVWNDFGGGDRTALSGLDGTTNVDGGSQAEAWDPSRDEGGVVDSDTHYTTLQEAYDTYSTGVTIRDGAGDPLAIEDDGENFDPEFCLLLEIPAEVGNEIQGDSLSFDLVFEAEQTRNNDSPFST</sequence>
<evidence type="ECO:0000313" key="4">
    <source>
        <dbReference type="Proteomes" id="UP000471521"/>
    </source>
</evidence>
<dbReference type="InterPro" id="IPR023833">
    <property type="entry name" value="Signal_pept_SipW-depend-type"/>
</dbReference>
<reference evidence="3 4" key="1">
    <citation type="submission" date="2019-12" db="EMBL/GenBank/DDBJ databases">
        <title>Isolation and characterization of three novel carbon monoxide-oxidizing members of Halobacteria from salione crusts and soils.</title>
        <authorList>
            <person name="Myers M.R."/>
            <person name="King G.M."/>
        </authorList>
    </citation>
    <scope>NUCLEOTIDE SEQUENCE [LARGE SCALE GENOMIC DNA]</scope>
    <source>
        <strain evidence="3 4">PCN9</strain>
    </source>
</reference>
<gene>
    <name evidence="3" type="ORF">GRX66_03925</name>
</gene>
<evidence type="ECO:0000256" key="1">
    <source>
        <dbReference type="SAM" id="MobiDB-lite"/>
    </source>
</evidence>
<name>A0A6B0SQ70_9EURY</name>
<dbReference type="Proteomes" id="UP000471521">
    <property type="component" value="Unassembled WGS sequence"/>
</dbReference>
<keyword evidence="2" id="KW-0812">Transmembrane</keyword>
<evidence type="ECO:0000313" key="3">
    <source>
        <dbReference type="EMBL" id="MXR19789.1"/>
    </source>
</evidence>
<organism evidence="3 4">
    <name type="scientific">Halobacterium bonnevillei</name>
    <dbReference type="NCBI Taxonomy" id="2692200"/>
    <lineage>
        <taxon>Archaea</taxon>
        <taxon>Methanobacteriati</taxon>
        <taxon>Methanobacteriota</taxon>
        <taxon>Stenosarchaea group</taxon>
        <taxon>Halobacteria</taxon>
        <taxon>Halobacteriales</taxon>
        <taxon>Halobacteriaceae</taxon>
        <taxon>Halobacterium</taxon>
    </lineage>
</organism>
<proteinExistence type="predicted"/>
<dbReference type="AlphaFoldDB" id="A0A6B0SQ70"/>
<dbReference type="NCBIfam" id="TIGR04088">
    <property type="entry name" value="cognate_SipW"/>
    <property type="match status" value="1"/>
</dbReference>
<dbReference type="EMBL" id="WUUU01000015">
    <property type="protein sequence ID" value="MXR19789.1"/>
    <property type="molecule type" value="Genomic_DNA"/>
</dbReference>
<feature type="transmembrane region" description="Helical" evidence="2">
    <location>
        <begin position="25"/>
        <end position="47"/>
    </location>
</feature>
<comment type="caution">
    <text evidence="3">The sequence shown here is derived from an EMBL/GenBank/DDBJ whole genome shotgun (WGS) entry which is preliminary data.</text>
</comment>
<feature type="region of interest" description="Disordered" evidence="1">
    <location>
        <begin position="132"/>
        <end position="164"/>
    </location>
</feature>